<dbReference type="RefSeq" id="WP_100179024.1">
    <property type="nucleotide sequence ID" value="NZ_LFJC01000003.1"/>
</dbReference>
<evidence type="ECO:0000313" key="1">
    <source>
        <dbReference type="EMBL" id="PIT03898.1"/>
    </source>
</evidence>
<sequence length="130" mass="13598">MSDKERVDRLDDAIIEEILGMSGAEAAALVGAADVAASRKSLAQAKGMVGKLRLARAKADVALDAAGAAAIRPRTDGHRVNTLRKSDPALDKKMTLAARSGTANAEADAASLDEDLAELDAWEAQDRDRS</sequence>
<comment type="caution">
    <text evidence="1">The sequence shown here is derived from an EMBL/GenBank/DDBJ whole genome shotgun (WGS) entry which is preliminary data.</text>
</comment>
<organism evidence="1 2">
    <name type="scientific">Bradyrhizobium nitroreducens</name>
    <dbReference type="NCBI Taxonomy" id="709803"/>
    <lineage>
        <taxon>Bacteria</taxon>
        <taxon>Pseudomonadati</taxon>
        <taxon>Pseudomonadota</taxon>
        <taxon>Alphaproteobacteria</taxon>
        <taxon>Hyphomicrobiales</taxon>
        <taxon>Nitrobacteraceae</taxon>
        <taxon>Bradyrhizobium</taxon>
    </lineage>
</organism>
<gene>
    <name evidence="1" type="ORF">TSA1_26330</name>
</gene>
<name>A0A2M6UH76_9BRAD</name>
<dbReference type="AlphaFoldDB" id="A0A2M6UH76"/>
<keyword evidence="2" id="KW-1185">Reference proteome</keyword>
<reference evidence="1 2" key="1">
    <citation type="submission" date="2015-06" db="EMBL/GenBank/DDBJ databases">
        <title>Comparative genome analysis of nirS-carrying Bradyrhizobium sp. strains.</title>
        <authorList>
            <person name="Ishii S."/>
            <person name="Jang J."/>
            <person name="Nishizawa T."/>
            <person name="Senoo K."/>
        </authorList>
    </citation>
    <scope>NUCLEOTIDE SEQUENCE [LARGE SCALE GENOMIC DNA]</scope>
    <source>
        <strain evidence="1 2">TSA1</strain>
    </source>
</reference>
<protein>
    <submittedName>
        <fullName evidence="1">Uncharacterized protein</fullName>
    </submittedName>
</protein>
<proteinExistence type="predicted"/>
<accession>A0A2M6UH76</accession>
<dbReference type="Proteomes" id="UP000228930">
    <property type="component" value="Unassembled WGS sequence"/>
</dbReference>
<evidence type="ECO:0000313" key="2">
    <source>
        <dbReference type="Proteomes" id="UP000228930"/>
    </source>
</evidence>
<dbReference type="EMBL" id="LFJC01000003">
    <property type="protein sequence ID" value="PIT03898.1"/>
    <property type="molecule type" value="Genomic_DNA"/>
</dbReference>